<evidence type="ECO:0000256" key="4">
    <source>
        <dbReference type="ARBA" id="ARBA00022801"/>
    </source>
</evidence>
<dbReference type="STRING" id="946122.A0A0C2X9H9"/>
<reference evidence="13 14" key="1">
    <citation type="submission" date="2014-04" db="EMBL/GenBank/DDBJ databases">
        <title>Evolutionary Origins and Diversification of the Mycorrhizal Mutualists.</title>
        <authorList>
            <consortium name="DOE Joint Genome Institute"/>
            <consortium name="Mycorrhizal Genomics Consortium"/>
            <person name="Kohler A."/>
            <person name="Kuo A."/>
            <person name="Nagy L.G."/>
            <person name="Floudas D."/>
            <person name="Copeland A."/>
            <person name="Barry K.W."/>
            <person name="Cichocki N."/>
            <person name="Veneault-Fourrey C."/>
            <person name="LaButti K."/>
            <person name="Lindquist E.A."/>
            <person name="Lipzen A."/>
            <person name="Lundell T."/>
            <person name="Morin E."/>
            <person name="Murat C."/>
            <person name="Riley R."/>
            <person name="Ohm R."/>
            <person name="Sun H."/>
            <person name="Tunlid A."/>
            <person name="Henrissat B."/>
            <person name="Grigoriev I.V."/>
            <person name="Hibbett D.S."/>
            <person name="Martin F."/>
        </authorList>
    </citation>
    <scope>NUCLEOTIDE SEQUENCE [LARGE SCALE GENOMIC DNA]</scope>
    <source>
        <strain evidence="13 14">Koide BX008</strain>
    </source>
</reference>
<dbReference type="Gene3D" id="3.20.20.80">
    <property type="entry name" value="Glycosidases"/>
    <property type="match status" value="1"/>
</dbReference>
<dbReference type="GO" id="GO:0008843">
    <property type="term" value="F:endochitinase activity"/>
    <property type="evidence" value="ECO:0007669"/>
    <property type="project" value="UniProtKB-EC"/>
</dbReference>
<dbReference type="CDD" id="cd02877">
    <property type="entry name" value="GH18_hevamine_XipI_class_III"/>
    <property type="match status" value="1"/>
</dbReference>
<dbReference type="InParanoid" id="A0A0C2X9H9"/>
<evidence type="ECO:0000256" key="3">
    <source>
        <dbReference type="ARBA" id="ARBA00022669"/>
    </source>
</evidence>
<dbReference type="EC" id="3.2.1.14" evidence="2"/>
<accession>A0A0C2X9H9</accession>
<proteinExistence type="inferred from homology"/>
<dbReference type="PROSITE" id="PS01095">
    <property type="entry name" value="GH18_1"/>
    <property type="match status" value="1"/>
</dbReference>
<comment type="similarity">
    <text evidence="10">Belongs to the glycosyl hydrolase 18 family.</text>
</comment>
<organism evidence="13 14">
    <name type="scientific">Amanita muscaria (strain Koide BX008)</name>
    <dbReference type="NCBI Taxonomy" id="946122"/>
    <lineage>
        <taxon>Eukaryota</taxon>
        <taxon>Fungi</taxon>
        <taxon>Dikarya</taxon>
        <taxon>Basidiomycota</taxon>
        <taxon>Agaricomycotina</taxon>
        <taxon>Agaricomycetes</taxon>
        <taxon>Agaricomycetidae</taxon>
        <taxon>Agaricales</taxon>
        <taxon>Pluteineae</taxon>
        <taxon>Amanitaceae</taxon>
        <taxon>Amanita</taxon>
    </lineage>
</organism>
<evidence type="ECO:0000256" key="5">
    <source>
        <dbReference type="ARBA" id="ARBA00023024"/>
    </source>
</evidence>
<dbReference type="Pfam" id="PF00704">
    <property type="entry name" value="Glyco_hydro_18"/>
    <property type="match status" value="1"/>
</dbReference>
<evidence type="ECO:0000256" key="6">
    <source>
        <dbReference type="ARBA" id="ARBA00023277"/>
    </source>
</evidence>
<dbReference type="OrthoDB" id="6020543at2759"/>
<dbReference type="InterPro" id="IPR045321">
    <property type="entry name" value="Cts1-like"/>
</dbReference>
<dbReference type="PANTHER" id="PTHR45708">
    <property type="entry name" value="ENDOCHITINASE"/>
    <property type="match status" value="1"/>
</dbReference>
<evidence type="ECO:0000313" key="14">
    <source>
        <dbReference type="Proteomes" id="UP000054549"/>
    </source>
</evidence>
<keyword evidence="8" id="KW-0624">Polysaccharide degradation</keyword>
<keyword evidence="4 9" id="KW-0378">Hydrolase</keyword>
<dbReference type="AlphaFoldDB" id="A0A0C2X9H9"/>
<dbReference type="InterPro" id="IPR001579">
    <property type="entry name" value="Glyco_hydro_18_chit_AS"/>
</dbReference>
<keyword evidence="3" id="KW-0147">Chitin-binding</keyword>
<keyword evidence="14" id="KW-1185">Reference proteome</keyword>
<dbReference type="GO" id="GO:0006032">
    <property type="term" value="P:chitin catabolic process"/>
    <property type="evidence" value="ECO:0007669"/>
    <property type="project" value="UniProtKB-KW"/>
</dbReference>
<dbReference type="InterPro" id="IPR017853">
    <property type="entry name" value="GH"/>
</dbReference>
<dbReference type="HOGENOM" id="CLU_007818_1_2_1"/>
<dbReference type="EMBL" id="KN818223">
    <property type="protein sequence ID" value="KIL71002.1"/>
    <property type="molecule type" value="Genomic_DNA"/>
</dbReference>
<evidence type="ECO:0000256" key="9">
    <source>
        <dbReference type="RuleBase" id="RU000489"/>
    </source>
</evidence>
<evidence type="ECO:0000259" key="12">
    <source>
        <dbReference type="PROSITE" id="PS51910"/>
    </source>
</evidence>
<dbReference type="PANTHER" id="PTHR45708:SF49">
    <property type="entry name" value="ENDOCHITINASE"/>
    <property type="match status" value="1"/>
</dbReference>
<keyword evidence="7 9" id="KW-0326">Glycosidase</keyword>
<feature type="domain" description="GH18" evidence="12">
    <location>
        <begin position="14"/>
        <end position="303"/>
    </location>
</feature>
<dbReference type="PROSITE" id="PS51910">
    <property type="entry name" value="GH18_2"/>
    <property type="match status" value="1"/>
</dbReference>
<name>A0A0C2X9H9_AMAMK</name>
<dbReference type="GO" id="GO:0008061">
    <property type="term" value="F:chitin binding"/>
    <property type="evidence" value="ECO:0007669"/>
    <property type="project" value="UniProtKB-KW"/>
</dbReference>
<evidence type="ECO:0000256" key="11">
    <source>
        <dbReference type="SAM" id="MobiDB-lite"/>
    </source>
</evidence>
<gene>
    <name evidence="13" type="ORF">M378DRAFT_6858</name>
</gene>
<dbReference type="GO" id="GO:0000272">
    <property type="term" value="P:polysaccharide catabolic process"/>
    <property type="evidence" value="ECO:0007669"/>
    <property type="project" value="UniProtKB-KW"/>
</dbReference>
<dbReference type="SUPFAM" id="SSF51445">
    <property type="entry name" value="(Trans)glycosidases"/>
    <property type="match status" value="1"/>
</dbReference>
<dbReference type="InterPro" id="IPR050542">
    <property type="entry name" value="Glycosyl_Hydrlase18_Chitinase"/>
</dbReference>
<evidence type="ECO:0000256" key="1">
    <source>
        <dbReference type="ARBA" id="ARBA00000822"/>
    </source>
</evidence>
<evidence type="ECO:0000256" key="10">
    <source>
        <dbReference type="RuleBase" id="RU004453"/>
    </source>
</evidence>
<evidence type="ECO:0000313" key="13">
    <source>
        <dbReference type="EMBL" id="KIL71002.1"/>
    </source>
</evidence>
<feature type="region of interest" description="Disordered" evidence="11">
    <location>
        <begin position="307"/>
        <end position="341"/>
    </location>
</feature>
<evidence type="ECO:0000256" key="2">
    <source>
        <dbReference type="ARBA" id="ARBA00012729"/>
    </source>
</evidence>
<feature type="compositionally biased region" description="Low complexity" evidence="11">
    <location>
        <begin position="309"/>
        <end position="320"/>
    </location>
</feature>
<dbReference type="GO" id="GO:0005576">
    <property type="term" value="C:extracellular region"/>
    <property type="evidence" value="ECO:0007669"/>
    <property type="project" value="TreeGrafter"/>
</dbReference>
<keyword evidence="6" id="KW-0119">Carbohydrate metabolism</keyword>
<dbReference type="Proteomes" id="UP000054549">
    <property type="component" value="Unassembled WGS sequence"/>
</dbReference>
<sequence length="372" mass="40616">MFVAAVPFTANKAYNLAVYWGQDSAGQQQRLSFYCQDDTIDIIPLAFLPTFFDEGGLPSVDFSNICSSDNNAFPGTNLANCAYMASDIQQCQAKGKILLLSLGGAVAQVGFSDDSQAEWFADTIWNLFLGGSSGTRPFGNAVLDGIDLDIEQGSPTHYPAFVQRIRSLASGTQKQYYVSAAPQCPFPDQHIGDALNQAHFDFVFVQFYNNYCQVSDPSQFNFNTWDHWARYASPNPNVKVFLGAPGSPGAAGQGYVDIATLSGIATDMQNKYPSFGGVMLWDADSAYQNDQYHVAIKNAIRANVPVHPAPSVTPASTPKPSATPPSTPINVAASPQDPRTFGRVRPLQLQHTSAKKDIMPQEKRRLSRFFRL</sequence>
<evidence type="ECO:0000256" key="7">
    <source>
        <dbReference type="ARBA" id="ARBA00023295"/>
    </source>
</evidence>
<evidence type="ECO:0000256" key="8">
    <source>
        <dbReference type="ARBA" id="ARBA00023326"/>
    </source>
</evidence>
<protein>
    <recommendedName>
        <fullName evidence="2">chitinase</fullName>
        <ecNumber evidence="2">3.2.1.14</ecNumber>
    </recommendedName>
</protein>
<comment type="catalytic activity">
    <reaction evidence="1">
        <text>Random endo-hydrolysis of N-acetyl-beta-D-glucosaminide (1-&gt;4)-beta-linkages in chitin and chitodextrins.</text>
        <dbReference type="EC" id="3.2.1.14"/>
    </reaction>
</comment>
<keyword evidence="5" id="KW-0146">Chitin degradation</keyword>
<dbReference type="InterPro" id="IPR001223">
    <property type="entry name" value="Glyco_hydro18_cat"/>
</dbReference>